<accession>A0ABY5PHK7</accession>
<reference evidence="2" key="1">
    <citation type="submission" date="2021-11" db="EMBL/GenBank/DDBJ databases">
        <title>Cultivation dependent microbiological survey of springs from the worlds oldest radium mine currently devoted to the extraction of radon-saturated water.</title>
        <authorList>
            <person name="Kapinusova G."/>
            <person name="Smrhova T."/>
            <person name="Strejcek M."/>
            <person name="Suman J."/>
            <person name="Jani K."/>
            <person name="Pajer P."/>
            <person name="Uhlik O."/>
        </authorList>
    </citation>
    <scope>NUCLEOTIDE SEQUENCE [LARGE SCALE GENOMIC DNA]</scope>
    <source>
        <strain evidence="2">J379</strain>
    </source>
</reference>
<dbReference type="EMBL" id="CP088295">
    <property type="protein sequence ID" value="UUY04125.1"/>
    <property type="molecule type" value="Genomic_DNA"/>
</dbReference>
<keyword evidence="2" id="KW-1185">Reference proteome</keyword>
<organism evidence="1 2">
    <name type="scientific">Svornostia abyssi</name>
    <dbReference type="NCBI Taxonomy" id="2898438"/>
    <lineage>
        <taxon>Bacteria</taxon>
        <taxon>Bacillati</taxon>
        <taxon>Actinomycetota</taxon>
        <taxon>Thermoleophilia</taxon>
        <taxon>Solirubrobacterales</taxon>
        <taxon>Baekduiaceae</taxon>
        <taxon>Svornostia</taxon>
    </lineage>
</organism>
<dbReference type="GO" id="GO:0008168">
    <property type="term" value="F:methyltransferase activity"/>
    <property type="evidence" value="ECO:0007669"/>
    <property type="project" value="UniProtKB-KW"/>
</dbReference>
<dbReference type="Proteomes" id="UP001058860">
    <property type="component" value="Chromosome"/>
</dbReference>
<name>A0ABY5PHK7_9ACTN</name>
<dbReference type="InterPro" id="IPR029063">
    <property type="entry name" value="SAM-dependent_MTases_sf"/>
</dbReference>
<sequence>MAASSPTVVPWYSQFPARAALSALRFVPRVPLTSLEQLFPGIDEVEINLRHSGRDRALWHGEAYVLSLVTAYAKPARILEIGTASGQGTALMAAQAPEATVDTLDLGNDAPSLGEQRGQPPWQDLSSIGAAYRDAGFGDRVTQHFGDSARFDYTPLHGQIDLAFIDGAHTYEYVKEDTANVLRCMRPGGVIVWDDCDYRSPGVSRALVEVRGQGHQVHRIVGVRLAMLRLP</sequence>
<keyword evidence="1" id="KW-0489">Methyltransferase</keyword>
<gene>
    <name evidence="1" type="ORF">LRS13_00950</name>
</gene>
<evidence type="ECO:0000313" key="2">
    <source>
        <dbReference type="Proteomes" id="UP001058860"/>
    </source>
</evidence>
<dbReference type="GO" id="GO:0032259">
    <property type="term" value="P:methylation"/>
    <property type="evidence" value="ECO:0007669"/>
    <property type="project" value="UniProtKB-KW"/>
</dbReference>
<dbReference type="Pfam" id="PF13578">
    <property type="entry name" value="Methyltransf_24"/>
    <property type="match status" value="1"/>
</dbReference>
<dbReference type="Gene3D" id="3.40.50.150">
    <property type="entry name" value="Vaccinia Virus protein VP39"/>
    <property type="match status" value="1"/>
</dbReference>
<proteinExistence type="predicted"/>
<keyword evidence="1" id="KW-0808">Transferase</keyword>
<protein>
    <submittedName>
        <fullName evidence="1">Class I SAM-dependent methyltransferase</fullName>
    </submittedName>
</protein>
<dbReference type="SUPFAM" id="SSF53335">
    <property type="entry name" value="S-adenosyl-L-methionine-dependent methyltransferases"/>
    <property type="match status" value="1"/>
</dbReference>
<evidence type="ECO:0000313" key="1">
    <source>
        <dbReference type="EMBL" id="UUY04125.1"/>
    </source>
</evidence>
<dbReference type="RefSeq" id="WP_353864618.1">
    <property type="nucleotide sequence ID" value="NZ_CP088295.1"/>
</dbReference>